<name>A0A9W7C7U7_9STRA</name>
<comment type="caution">
    <text evidence="2">The sequence shown here is derived from an EMBL/GenBank/DDBJ whole genome shotgun (WGS) entry which is preliminary data.</text>
</comment>
<feature type="region of interest" description="Disordered" evidence="1">
    <location>
        <begin position="1"/>
        <end position="21"/>
    </location>
</feature>
<reference evidence="3" key="1">
    <citation type="journal article" date="2023" name="Commun. Biol.">
        <title>Genome analysis of Parmales, the sister group of diatoms, reveals the evolutionary specialization of diatoms from phago-mixotrophs to photoautotrophs.</title>
        <authorList>
            <person name="Ban H."/>
            <person name="Sato S."/>
            <person name="Yoshikawa S."/>
            <person name="Yamada K."/>
            <person name="Nakamura Y."/>
            <person name="Ichinomiya M."/>
            <person name="Sato N."/>
            <person name="Blanc-Mathieu R."/>
            <person name="Endo H."/>
            <person name="Kuwata A."/>
            <person name="Ogata H."/>
        </authorList>
    </citation>
    <scope>NUCLEOTIDE SEQUENCE [LARGE SCALE GENOMIC DNA]</scope>
    <source>
        <strain evidence="3">NIES 3700</strain>
    </source>
</reference>
<proteinExistence type="predicted"/>
<protein>
    <submittedName>
        <fullName evidence="2">Uncharacterized protein</fullName>
    </submittedName>
</protein>
<evidence type="ECO:0000256" key="1">
    <source>
        <dbReference type="SAM" id="MobiDB-lite"/>
    </source>
</evidence>
<dbReference type="OrthoDB" id="10442477at2759"/>
<feature type="compositionally biased region" description="Low complexity" evidence="1">
    <location>
        <begin position="57"/>
        <end position="68"/>
    </location>
</feature>
<accession>A0A9W7C7U7</accession>
<feature type="region of interest" description="Disordered" evidence="1">
    <location>
        <begin position="49"/>
        <end position="75"/>
    </location>
</feature>
<evidence type="ECO:0000313" key="2">
    <source>
        <dbReference type="EMBL" id="GMI04625.1"/>
    </source>
</evidence>
<dbReference type="EMBL" id="BRXW01000076">
    <property type="protein sequence ID" value="GMI04625.1"/>
    <property type="molecule type" value="Genomic_DNA"/>
</dbReference>
<keyword evidence="3" id="KW-1185">Reference proteome</keyword>
<dbReference type="Proteomes" id="UP001165122">
    <property type="component" value="Unassembled WGS sequence"/>
</dbReference>
<organism evidence="2 3">
    <name type="scientific">Triparma laevis f. longispina</name>
    <dbReference type="NCBI Taxonomy" id="1714387"/>
    <lineage>
        <taxon>Eukaryota</taxon>
        <taxon>Sar</taxon>
        <taxon>Stramenopiles</taxon>
        <taxon>Ochrophyta</taxon>
        <taxon>Bolidophyceae</taxon>
        <taxon>Parmales</taxon>
        <taxon>Triparmaceae</taxon>
        <taxon>Triparma</taxon>
    </lineage>
</organism>
<feature type="region of interest" description="Disordered" evidence="1">
    <location>
        <begin position="150"/>
        <end position="207"/>
    </location>
</feature>
<dbReference type="AlphaFoldDB" id="A0A9W7C7U7"/>
<evidence type="ECO:0000313" key="3">
    <source>
        <dbReference type="Proteomes" id="UP001165122"/>
    </source>
</evidence>
<feature type="compositionally biased region" description="Basic and acidic residues" evidence="1">
    <location>
        <begin position="185"/>
        <end position="198"/>
    </location>
</feature>
<gene>
    <name evidence="2" type="ORF">TrLO_g1969</name>
</gene>
<sequence>MDSSKSHLQVPPRLSLVRRDTSSDCCLIPSRTNSDSMDVRMDDSFDTNNELASFFRPPANGAPGSAPGRSESACRPETLTPDMTSRTFQGSPLASLPTFRRACHSSDGLENMAAFGGNGVGGVVGGGGGGGGGVRVGGEMMRDSAGPPFSFGSSVGMPLTPPPESTPVPTAQRSLLLGKKQGWGKRLDEAEMEQDRSGGAKRQRFLN</sequence>